<accession>A0ABV6S075</accession>
<evidence type="ECO:0000259" key="1">
    <source>
        <dbReference type="Pfam" id="PF00561"/>
    </source>
</evidence>
<dbReference type="InterPro" id="IPR029058">
    <property type="entry name" value="AB_hydrolase_fold"/>
</dbReference>
<dbReference type="PANTHER" id="PTHR43798">
    <property type="entry name" value="MONOACYLGLYCEROL LIPASE"/>
    <property type="match status" value="1"/>
</dbReference>
<keyword evidence="3" id="KW-1185">Reference proteome</keyword>
<dbReference type="PRINTS" id="PR00111">
    <property type="entry name" value="ABHYDROLASE"/>
</dbReference>
<dbReference type="InterPro" id="IPR050266">
    <property type="entry name" value="AB_hydrolase_sf"/>
</dbReference>
<name>A0ABV6S075_9GAMM</name>
<reference evidence="2 3" key="1">
    <citation type="submission" date="2024-09" db="EMBL/GenBank/DDBJ databases">
        <authorList>
            <person name="Sun Q."/>
            <person name="Mori K."/>
        </authorList>
    </citation>
    <scope>NUCLEOTIDE SEQUENCE [LARGE SCALE GENOMIC DNA]</scope>
    <source>
        <strain evidence="2 3">KCTC 23076</strain>
    </source>
</reference>
<dbReference type="Gene3D" id="3.40.50.1820">
    <property type="entry name" value="alpha/beta hydrolase"/>
    <property type="match status" value="1"/>
</dbReference>
<sequence length="271" mass="29814">MTSWIRRRRLPLLHVAVDQGSGPAVVLLHGIASSYVTFENVVPLLTDHRVVAVDLLGFGGSAAPPTSTFTLEEHVDYLTRTLSRLRIAEPFVLVGHSMGSLIASRYASTHSSSLVGLVLVSPPIYLPPEIVGDPQDRAAMTVYGRVYDFLRRKKTFTMRNAALLARMSPIKNVLEVNEHNWDAFVLSLEHAIETQTVITDVAATDAPIHVVYGTFDPLLVPGALRIVERMRHVTVHRVNGEAHLIRKRMARVVVAAIRSLGSPQQGPSQRA</sequence>
<organism evidence="2 3">
    <name type="scientific">Lysobacter korlensis</name>
    <dbReference type="NCBI Taxonomy" id="553636"/>
    <lineage>
        <taxon>Bacteria</taxon>
        <taxon>Pseudomonadati</taxon>
        <taxon>Pseudomonadota</taxon>
        <taxon>Gammaproteobacteria</taxon>
        <taxon>Lysobacterales</taxon>
        <taxon>Lysobacteraceae</taxon>
        <taxon>Lysobacter</taxon>
    </lineage>
</organism>
<proteinExistence type="predicted"/>
<comment type="caution">
    <text evidence="2">The sequence shown here is derived from an EMBL/GenBank/DDBJ whole genome shotgun (WGS) entry which is preliminary data.</text>
</comment>
<dbReference type="SUPFAM" id="SSF53474">
    <property type="entry name" value="alpha/beta-Hydrolases"/>
    <property type="match status" value="1"/>
</dbReference>
<dbReference type="PANTHER" id="PTHR43798:SF33">
    <property type="entry name" value="HYDROLASE, PUTATIVE (AFU_ORTHOLOGUE AFUA_2G14860)-RELATED"/>
    <property type="match status" value="1"/>
</dbReference>
<dbReference type="RefSeq" id="WP_386676807.1">
    <property type="nucleotide sequence ID" value="NZ_JBHLTG010000016.1"/>
</dbReference>
<dbReference type="Pfam" id="PF00561">
    <property type="entry name" value="Abhydrolase_1"/>
    <property type="match status" value="1"/>
</dbReference>
<dbReference type="GO" id="GO:0016787">
    <property type="term" value="F:hydrolase activity"/>
    <property type="evidence" value="ECO:0007669"/>
    <property type="project" value="UniProtKB-KW"/>
</dbReference>
<dbReference type="Proteomes" id="UP001589896">
    <property type="component" value="Unassembled WGS sequence"/>
</dbReference>
<protein>
    <submittedName>
        <fullName evidence="2">Alpha/beta fold hydrolase</fullName>
    </submittedName>
</protein>
<dbReference type="EMBL" id="JBHLTG010000016">
    <property type="protein sequence ID" value="MFC0682625.1"/>
    <property type="molecule type" value="Genomic_DNA"/>
</dbReference>
<dbReference type="InterPro" id="IPR000073">
    <property type="entry name" value="AB_hydrolase_1"/>
</dbReference>
<keyword evidence="2" id="KW-0378">Hydrolase</keyword>
<evidence type="ECO:0000313" key="3">
    <source>
        <dbReference type="Proteomes" id="UP001589896"/>
    </source>
</evidence>
<feature type="domain" description="AB hydrolase-1" evidence="1">
    <location>
        <begin position="23"/>
        <end position="160"/>
    </location>
</feature>
<gene>
    <name evidence="2" type="ORF">ACFFGH_32755</name>
</gene>
<evidence type="ECO:0000313" key="2">
    <source>
        <dbReference type="EMBL" id="MFC0682625.1"/>
    </source>
</evidence>